<dbReference type="InterPro" id="IPR024370">
    <property type="entry name" value="PBP_domain"/>
</dbReference>
<gene>
    <name evidence="3" type="ORF">J2Z40_000955</name>
</gene>
<dbReference type="InterPro" id="IPR009061">
    <property type="entry name" value="DNA-bd_dom_put_sf"/>
</dbReference>
<dbReference type="EMBL" id="JAGIKZ010000003">
    <property type="protein sequence ID" value="MBP2240400.1"/>
    <property type="molecule type" value="Genomic_DNA"/>
</dbReference>
<sequence length="318" mass="36223">MARKKVIQIYEKTYTPDEIAKMFKISKNTVYELIKRGELHAFKVGNKMRIEESEVTRFKEGSKPSQAPYSGNNAHQSQILHIAGSHDFLIEQLIKYITGQANDISIQPTYVGSLEGLMMLYKGSCDVAAMHLLDPTSKEYNLPFIKQLFVHEKISVIRLAEREQGLITAKGNPKQIFSIKDLARKDIRFVNRQKGAGTRFLLDSLLAENKIDPSDILGYEVEEWNHLSTASYISGGIADVTFGIRSAATKLGLDFIPIEKEKFDLIFKWTSKNEKAIEFLIDILQVTDFRNSINQSEGYDASELGRVMFETKNWRKTK</sequence>
<evidence type="ECO:0000313" key="3">
    <source>
        <dbReference type="EMBL" id="MBP2240400.1"/>
    </source>
</evidence>
<evidence type="ECO:0000313" key="4">
    <source>
        <dbReference type="Proteomes" id="UP001519293"/>
    </source>
</evidence>
<dbReference type="InterPro" id="IPR041657">
    <property type="entry name" value="HTH_17"/>
</dbReference>
<keyword evidence="4" id="KW-1185">Reference proteome</keyword>
<dbReference type="Pfam" id="PF12727">
    <property type="entry name" value="PBP_like"/>
    <property type="match status" value="1"/>
</dbReference>
<organism evidence="3 4">
    <name type="scientific">Cytobacillus eiseniae</name>
    <dbReference type="NCBI Taxonomy" id="762947"/>
    <lineage>
        <taxon>Bacteria</taxon>
        <taxon>Bacillati</taxon>
        <taxon>Bacillota</taxon>
        <taxon>Bacilli</taxon>
        <taxon>Bacillales</taxon>
        <taxon>Bacillaceae</taxon>
        <taxon>Cytobacillus</taxon>
    </lineage>
</organism>
<dbReference type="NCBIfam" id="TIGR01764">
    <property type="entry name" value="excise"/>
    <property type="match status" value="1"/>
</dbReference>
<reference evidence="3 4" key="1">
    <citation type="submission" date="2021-03" db="EMBL/GenBank/DDBJ databases">
        <title>Genomic Encyclopedia of Type Strains, Phase IV (KMG-IV): sequencing the most valuable type-strain genomes for metagenomic binning, comparative biology and taxonomic classification.</title>
        <authorList>
            <person name="Goeker M."/>
        </authorList>
    </citation>
    <scope>NUCLEOTIDE SEQUENCE [LARGE SCALE GENOMIC DNA]</scope>
    <source>
        <strain evidence="3 4">DSM 26675</strain>
    </source>
</reference>
<feature type="domain" description="Helix-turn-helix" evidence="2">
    <location>
        <begin position="14"/>
        <end position="61"/>
    </location>
</feature>
<dbReference type="Pfam" id="PF12728">
    <property type="entry name" value="HTH_17"/>
    <property type="match status" value="1"/>
</dbReference>
<evidence type="ECO:0000259" key="2">
    <source>
        <dbReference type="Pfam" id="PF12728"/>
    </source>
</evidence>
<dbReference type="RefSeq" id="WP_157087844.1">
    <property type="nucleotide sequence ID" value="NZ_JAGIKZ010000003.1"/>
</dbReference>
<accession>A0ABS4RBW8</accession>
<evidence type="ECO:0000259" key="1">
    <source>
        <dbReference type="Pfam" id="PF12727"/>
    </source>
</evidence>
<name>A0ABS4RBW8_9BACI</name>
<comment type="caution">
    <text evidence="3">The sequence shown here is derived from an EMBL/GenBank/DDBJ whole genome shotgun (WGS) entry which is preliminary data.</text>
</comment>
<dbReference type="InterPro" id="IPR010093">
    <property type="entry name" value="SinI_DNA-bd"/>
</dbReference>
<protein>
    <submittedName>
        <fullName evidence="3">Molybdopterin biosynthesis protein</fullName>
    </submittedName>
</protein>
<dbReference type="PANTHER" id="PTHR38431:SF1">
    <property type="entry name" value="BLL2305 PROTEIN"/>
    <property type="match status" value="1"/>
</dbReference>
<dbReference type="Gene3D" id="3.40.190.10">
    <property type="entry name" value="Periplasmic binding protein-like II"/>
    <property type="match status" value="1"/>
</dbReference>
<dbReference type="SUPFAM" id="SSF53850">
    <property type="entry name" value="Periplasmic binding protein-like II"/>
    <property type="match status" value="1"/>
</dbReference>
<dbReference type="PANTHER" id="PTHR38431">
    <property type="entry name" value="BLL2305 PROTEIN"/>
    <property type="match status" value="1"/>
</dbReference>
<dbReference type="Proteomes" id="UP001519293">
    <property type="component" value="Unassembled WGS sequence"/>
</dbReference>
<dbReference type="SUPFAM" id="SSF46955">
    <property type="entry name" value="Putative DNA-binding domain"/>
    <property type="match status" value="1"/>
</dbReference>
<proteinExistence type="predicted"/>
<feature type="domain" description="PBP" evidence="1">
    <location>
        <begin position="99"/>
        <end position="285"/>
    </location>
</feature>